<dbReference type="InterPro" id="IPR000463">
    <property type="entry name" value="Fatty_acid-bd"/>
</dbReference>
<protein>
    <submittedName>
        <fullName evidence="8">FABP domain-containing protein</fullName>
    </submittedName>
</protein>
<dbReference type="PANTHER" id="PTHR22725">
    <property type="entry name" value="FATTY ACID-BINDING PROTEIN HOMOLOG 1-RELATED-RELATED"/>
    <property type="match status" value="1"/>
</dbReference>
<dbReference type="EMBL" id="UXUI01008180">
    <property type="protein sequence ID" value="VDD90739.1"/>
    <property type="molecule type" value="Genomic_DNA"/>
</dbReference>
<dbReference type="WBParaSite" id="EVEC_0000587901-mRNA-1">
    <property type="protein sequence ID" value="EVEC_0000587901-mRNA-1"/>
    <property type="gene ID" value="EVEC_0000587901"/>
</dbReference>
<dbReference type="OrthoDB" id="412780at2759"/>
<evidence type="ECO:0000313" key="6">
    <source>
        <dbReference type="EMBL" id="VDD90739.1"/>
    </source>
</evidence>
<gene>
    <name evidence="6" type="ORF">EVEC_LOCUS5490</name>
</gene>
<keyword evidence="3" id="KW-0446">Lipid-binding</keyword>
<dbReference type="InterPro" id="IPR012674">
    <property type="entry name" value="Calycin"/>
</dbReference>
<evidence type="ECO:0000256" key="1">
    <source>
        <dbReference type="ARBA" id="ARBA00008390"/>
    </source>
</evidence>
<keyword evidence="2" id="KW-0813">Transport</keyword>
<comment type="similarity">
    <text evidence="1">Belongs to the calycin superfamily. Fatty-acid binding protein (FABP) family.</text>
</comment>
<evidence type="ECO:0000256" key="4">
    <source>
        <dbReference type="SAM" id="SignalP"/>
    </source>
</evidence>
<dbReference type="PROSITE" id="PS00214">
    <property type="entry name" value="FABP"/>
    <property type="match status" value="1"/>
</dbReference>
<evidence type="ECO:0000259" key="5">
    <source>
        <dbReference type="PROSITE" id="PS00214"/>
    </source>
</evidence>
<evidence type="ECO:0000256" key="2">
    <source>
        <dbReference type="ARBA" id="ARBA00022448"/>
    </source>
</evidence>
<feature type="chain" id="PRO_5043122710" evidence="4">
    <location>
        <begin position="26"/>
        <end position="173"/>
    </location>
</feature>
<dbReference type="PRINTS" id="PR00178">
    <property type="entry name" value="FATTYACIDBP"/>
</dbReference>
<name>A0A0N4V6J3_ENTVE</name>
<feature type="signal peptide" evidence="4">
    <location>
        <begin position="1"/>
        <end position="25"/>
    </location>
</feature>
<dbReference type="CDD" id="cd00742">
    <property type="entry name" value="FABP"/>
    <property type="match status" value="1"/>
</dbReference>
<evidence type="ECO:0000313" key="7">
    <source>
        <dbReference type="Proteomes" id="UP000274131"/>
    </source>
</evidence>
<evidence type="ECO:0000313" key="8">
    <source>
        <dbReference type="WBParaSite" id="EVEC_0000587901-mRNA-1"/>
    </source>
</evidence>
<dbReference type="InterPro" id="IPR040094">
    <property type="entry name" value="Lbp1-4"/>
</dbReference>
<dbReference type="PANTHER" id="PTHR22725:SF9">
    <property type="entry name" value="FATTY ACID-BINDING PROTEIN HOMOLOG 3"/>
    <property type="match status" value="1"/>
</dbReference>
<organism evidence="8">
    <name type="scientific">Enterobius vermicularis</name>
    <name type="common">Human pinworm</name>
    <dbReference type="NCBI Taxonomy" id="51028"/>
    <lineage>
        <taxon>Eukaryota</taxon>
        <taxon>Metazoa</taxon>
        <taxon>Ecdysozoa</taxon>
        <taxon>Nematoda</taxon>
        <taxon>Chromadorea</taxon>
        <taxon>Rhabditida</taxon>
        <taxon>Spirurina</taxon>
        <taxon>Oxyuridomorpha</taxon>
        <taxon>Oxyuroidea</taxon>
        <taxon>Oxyuridae</taxon>
        <taxon>Enterobius</taxon>
    </lineage>
</organism>
<keyword evidence="4" id="KW-0732">Signal</keyword>
<keyword evidence="7" id="KW-1185">Reference proteome</keyword>
<feature type="domain" description="Cytosolic fatty-acid binding proteins" evidence="5">
    <location>
        <begin position="38"/>
        <end position="55"/>
    </location>
</feature>
<dbReference type="Gene3D" id="2.40.128.20">
    <property type="match status" value="1"/>
</dbReference>
<evidence type="ECO:0000256" key="3">
    <source>
        <dbReference type="ARBA" id="ARBA00023121"/>
    </source>
</evidence>
<dbReference type="STRING" id="51028.A0A0N4V6J3"/>
<dbReference type="GO" id="GO:0008289">
    <property type="term" value="F:lipid binding"/>
    <property type="evidence" value="ECO:0007669"/>
    <property type="project" value="UniProtKB-KW"/>
</dbReference>
<dbReference type="SUPFAM" id="SSF50814">
    <property type="entry name" value="Lipocalins"/>
    <property type="match status" value="1"/>
</dbReference>
<reference evidence="8" key="1">
    <citation type="submission" date="2017-02" db="UniProtKB">
        <authorList>
            <consortium name="WormBaseParasite"/>
        </authorList>
    </citation>
    <scope>IDENTIFICATION</scope>
</reference>
<sequence length="173" mass="19886">MTFKRVPFCLLLVLVVLSHSFMADASQQSKILPDKFIGSFKLDRSENFDEFLASKGVNWFVRKMVALASVTKVFKQSAAGVGVYDLDNLSLKKNTYYTGWKLSEPFRAEGFDGTIHEITFDYDSSKDLLYEKHVRVDNPEDKGETYRYAVADGELVMTMQNDKVTCKRYFKKQ</sequence>
<accession>A0A0N4V6J3</accession>
<reference evidence="6 7" key="2">
    <citation type="submission" date="2018-10" db="EMBL/GenBank/DDBJ databases">
        <authorList>
            <consortium name="Pathogen Informatics"/>
        </authorList>
    </citation>
    <scope>NUCLEOTIDE SEQUENCE [LARGE SCALE GENOMIC DNA]</scope>
</reference>
<dbReference type="Proteomes" id="UP000274131">
    <property type="component" value="Unassembled WGS sequence"/>
</dbReference>
<dbReference type="AlphaFoldDB" id="A0A0N4V6J3"/>
<proteinExistence type="inferred from homology"/>